<accession>A0A4Y2DE77</accession>
<feature type="transmembrane region" description="Helical" evidence="1">
    <location>
        <begin position="32"/>
        <end position="51"/>
    </location>
</feature>
<reference evidence="2 3" key="1">
    <citation type="journal article" date="2019" name="Sci. Rep.">
        <title>Orb-weaving spider Araneus ventricosus genome elucidates the spidroin gene catalogue.</title>
        <authorList>
            <person name="Kono N."/>
            <person name="Nakamura H."/>
            <person name="Ohtoshi R."/>
            <person name="Moran D.A.P."/>
            <person name="Shinohara A."/>
            <person name="Yoshida Y."/>
            <person name="Fujiwara M."/>
            <person name="Mori M."/>
            <person name="Tomita M."/>
            <person name="Arakawa K."/>
        </authorList>
    </citation>
    <scope>NUCLEOTIDE SEQUENCE [LARGE SCALE GENOMIC DNA]</scope>
</reference>
<evidence type="ECO:0000256" key="1">
    <source>
        <dbReference type="SAM" id="Phobius"/>
    </source>
</evidence>
<organism evidence="2 3">
    <name type="scientific">Araneus ventricosus</name>
    <name type="common">Orbweaver spider</name>
    <name type="synonym">Epeira ventricosa</name>
    <dbReference type="NCBI Taxonomy" id="182803"/>
    <lineage>
        <taxon>Eukaryota</taxon>
        <taxon>Metazoa</taxon>
        <taxon>Ecdysozoa</taxon>
        <taxon>Arthropoda</taxon>
        <taxon>Chelicerata</taxon>
        <taxon>Arachnida</taxon>
        <taxon>Araneae</taxon>
        <taxon>Araneomorphae</taxon>
        <taxon>Entelegynae</taxon>
        <taxon>Araneoidea</taxon>
        <taxon>Araneidae</taxon>
        <taxon>Araneus</taxon>
    </lineage>
</organism>
<dbReference type="Proteomes" id="UP000499080">
    <property type="component" value="Unassembled WGS sequence"/>
</dbReference>
<gene>
    <name evidence="2" type="ORF">AVEN_116612_1</name>
</gene>
<comment type="caution">
    <text evidence="2">The sequence shown here is derived from an EMBL/GenBank/DDBJ whole genome shotgun (WGS) entry which is preliminary data.</text>
</comment>
<keyword evidence="1" id="KW-1133">Transmembrane helix</keyword>
<sequence>MHGGANVHRRSSVYVDLGNIKSFKSSNDLSMVLFQEMIAVLGVIIVIRHWFNSFYEASKTPVRAKYDNHPNFPRYPPSLCAMDGVTEVCPVFLNPLTPSKTVPCGLKQFH</sequence>
<dbReference type="EMBL" id="BGPR01000352">
    <property type="protein sequence ID" value="GBM14971.1"/>
    <property type="molecule type" value="Genomic_DNA"/>
</dbReference>
<protein>
    <submittedName>
        <fullName evidence="2">Uncharacterized protein</fullName>
    </submittedName>
</protein>
<evidence type="ECO:0000313" key="2">
    <source>
        <dbReference type="EMBL" id="GBM14971.1"/>
    </source>
</evidence>
<keyword evidence="1" id="KW-0472">Membrane</keyword>
<evidence type="ECO:0000313" key="3">
    <source>
        <dbReference type="Proteomes" id="UP000499080"/>
    </source>
</evidence>
<name>A0A4Y2DE77_ARAVE</name>
<keyword evidence="3" id="KW-1185">Reference proteome</keyword>
<dbReference type="AlphaFoldDB" id="A0A4Y2DE77"/>
<proteinExistence type="predicted"/>
<keyword evidence="1" id="KW-0812">Transmembrane</keyword>